<gene>
    <name evidence="8" type="ORF">Cha6605_5242</name>
</gene>
<dbReference type="KEGG" id="cmp:Cha6605_5242"/>
<keyword evidence="6" id="KW-0732">Signal</keyword>
<dbReference type="InterPro" id="IPR000209">
    <property type="entry name" value="Peptidase_S8/S53_dom"/>
</dbReference>
<dbReference type="eggNOG" id="COG1404">
    <property type="taxonomic scope" value="Bacteria"/>
</dbReference>
<keyword evidence="4" id="KW-0720">Serine protease</keyword>
<dbReference type="InterPro" id="IPR023828">
    <property type="entry name" value="Peptidase_S8_Ser-AS"/>
</dbReference>
<dbReference type="Proteomes" id="UP000010366">
    <property type="component" value="Chromosome"/>
</dbReference>
<dbReference type="PROSITE" id="PS51892">
    <property type="entry name" value="SUBTILASE"/>
    <property type="match status" value="1"/>
</dbReference>
<feature type="chain" id="PRO_5003936629" evidence="6">
    <location>
        <begin position="24"/>
        <end position="535"/>
    </location>
</feature>
<dbReference type="PROSITE" id="PS00138">
    <property type="entry name" value="SUBTILASE_SER"/>
    <property type="match status" value="1"/>
</dbReference>
<protein>
    <submittedName>
        <fullName evidence="8">Subtilisin-like serine protease</fullName>
    </submittedName>
</protein>
<dbReference type="EMBL" id="CP003600">
    <property type="protein sequence ID" value="AFY96131.1"/>
    <property type="molecule type" value="Genomic_DNA"/>
</dbReference>
<organism evidence="8 9">
    <name type="scientific">Chamaesiphon minutus (strain ATCC 27169 / PCC 6605)</name>
    <dbReference type="NCBI Taxonomy" id="1173020"/>
    <lineage>
        <taxon>Bacteria</taxon>
        <taxon>Bacillati</taxon>
        <taxon>Cyanobacteriota</taxon>
        <taxon>Cyanophyceae</taxon>
        <taxon>Gomontiellales</taxon>
        <taxon>Chamaesiphonaceae</taxon>
        <taxon>Chamaesiphon</taxon>
    </lineage>
</organism>
<feature type="domain" description="Peptidase S8/S53" evidence="7">
    <location>
        <begin position="88"/>
        <end position="347"/>
    </location>
</feature>
<dbReference type="RefSeq" id="WP_015162215.1">
    <property type="nucleotide sequence ID" value="NC_019697.1"/>
</dbReference>
<evidence type="ECO:0000313" key="9">
    <source>
        <dbReference type="Proteomes" id="UP000010366"/>
    </source>
</evidence>
<evidence type="ECO:0000256" key="1">
    <source>
        <dbReference type="ARBA" id="ARBA00011073"/>
    </source>
</evidence>
<dbReference type="GO" id="GO:0004252">
    <property type="term" value="F:serine-type endopeptidase activity"/>
    <property type="evidence" value="ECO:0007669"/>
    <property type="project" value="InterPro"/>
</dbReference>
<accession>K9UNV8</accession>
<dbReference type="InterPro" id="IPR050131">
    <property type="entry name" value="Peptidase_S8_subtilisin-like"/>
</dbReference>
<evidence type="ECO:0000259" key="7">
    <source>
        <dbReference type="Pfam" id="PF00082"/>
    </source>
</evidence>
<comment type="similarity">
    <text evidence="1 5">Belongs to the peptidase S8 family.</text>
</comment>
<dbReference type="STRING" id="1173020.Cha6605_5242"/>
<dbReference type="PANTHER" id="PTHR43806">
    <property type="entry name" value="PEPTIDASE S8"/>
    <property type="match status" value="1"/>
</dbReference>
<evidence type="ECO:0000256" key="6">
    <source>
        <dbReference type="SAM" id="SignalP"/>
    </source>
</evidence>
<proteinExistence type="inferred from homology"/>
<evidence type="ECO:0000256" key="2">
    <source>
        <dbReference type="ARBA" id="ARBA00022670"/>
    </source>
</evidence>
<evidence type="ECO:0000256" key="3">
    <source>
        <dbReference type="ARBA" id="ARBA00022801"/>
    </source>
</evidence>
<dbReference type="GO" id="GO:0006508">
    <property type="term" value="P:proteolysis"/>
    <property type="evidence" value="ECO:0007669"/>
    <property type="project" value="UniProtKB-KW"/>
</dbReference>
<keyword evidence="2 8" id="KW-0645">Protease</keyword>
<evidence type="ECO:0000313" key="8">
    <source>
        <dbReference type="EMBL" id="AFY96131.1"/>
    </source>
</evidence>
<feature type="signal peptide" evidence="6">
    <location>
        <begin position="1"/>
        <end position="23"/>
    </location>
</feature>
<dbReference type="Gene3D" id="3.40.50.200">
    <property type="entry name" value="Peptidase S8/S53 domain"/>
    <property type="match status" value="1"/>
</dbReference>
<dbReference type="SUPFAM" id="SSF52743">
    <property type="entry name" value="Subtilisin-like"/>
    <property type="match status" value="1"/>
</dbReference>
<reference evidence="8 9" key="1">
    <citation type="submission" date="2012-05" db="EMBL/GenBank/DDBJ databases">
        <title>Finished chromosome of genome of Chamaesiphon sp. PCC 6605.</title>
        <authorList>
            <consortium name="US DOE Joint Genome Institute"/>
            <person name="Gugger M."/>
            <person name="Coursin T."/>
            <person name="Rippka R."/>
            <person name="Tandeau De Marsac N."/>
            <person name="Huntemann M."/>
            <person name="Wei C.-L."/>
            <person name="Han J."/>
            <person name="Detter J.C."/>
            <person name="Han C."/>
            <person name="Tapia R."/>
            <person name="Chen A."/>
            <person name="Kyrpides N."/>
            <person name="Mavromatis K."/>
            <person name="Markowitz V."/>
            <person name="Szeto E."/>
            <person name="Ivanova N."/>
            <person name="Pagani I."/>
            <person name="Pati A."/>
            <person name="Goodwin L."/>
            <person name="Nordberg H.P."/>
            <person name="Cantor M.N."/>
            <person name="Hua S.X."/>
            <person name="Woyke T."/>
            <person name="Kerfeld C.A."/>
        </authorList>
    </citation>
    <scope>NUCLEOTIDE SEQUENCE [LARGE SCALE GENOMIC DNA]</scope>
    <source>
        <strain evidence="9">ATCC 27169 / PCC 6605</strain>
    </source>
</reference>
<dbReference type="InterPro" id="IPR008979">
    <property type="entry name" value="Galactose-bd-like_sf"/>
</dbReference>
<dbReference type="InterPro" id="IPR036852">
    <property type="entry name" value="Peptidase_S8/S53_dom_sf"/>
</dbReference>
<dbReference type="PANTHER" id="PTHR43806:SF11">
    <property type="entry name" value="CEREVISIN-RELATED"/>
    <property type="match status" value="1"/>
</dbReference>
<dbReference type="SUPFAM" id="SSF49785">
    <property type="entry name" value="Galactose-binding domain-like"/>
    <property type="match status" value="1"/>
</dbReference>
<name>K9UNV8_CHAP6</name>
<comment type="caution">
    <text evidence="5">Lacks conserved residue(s) required for the propagation of feature annotation.</text>
</comment>
<evidence type="ECO:0000256" key="5">
    <source>
        <dbReference type="PROSITE-ProRule" id="PRU01240"/>
    </source>
</evidence>
<evidence type="ECO:0000256" key="4">
    <source>
        <dbReference type="ARBA" id="ARBA00022825"/>
    </source>
</evidence>
<keyword evidence="9" id="KW-1185">Reference proteome</keyword>
<sequence length="535" mass="59216">MKKYWQRIAIGTAIASVVTPCVAMLTANSIGSAGIDALKLHQAPYNLTGKKIAIGQVEVGRPGQFGWDKAAKDPKFKVEQIFYQNGVAKVNKNVEQHATMVASVMVSRDKRFPGVAPDARLYATAVGIPRESGQPEECLSIQHIAQQNGGDVRAINLSFGEPLERDPRPDAKLDGNALFTQCLDWSARVHNVSYIVAGNQGKGGISIPTDNYNGINVAYSTVRQGIYQKLDFANLSEAPIGTAKIIEDLEVNVGNRRSISLVAPGGNLQLYNLAGKTIVVNGTSFAAPHVTGTIALLQEFGDRQLRSKRKMSANLRPHWSTDTRRHEVMKAVLLNSADKIQDAGDGLRLGMTRTILAKNNRDWTESAAERNPQTPLDYQIGAGQLHAFRAYQQFSPGQHQPLLPAPPIGWDYRSVDAGGYRDYFLDRPLAANSWVSITLAWDRLVELEDPQSKEYALGKKFRDRGLNQLDLYLLPANENRLDRSLWSSTSPVDSVQHIFQQIRDPGKYKIRVHFRKAVNLPLQSYAIAWWTVPAK</sequence>
<dbReference type="HOGENOM" id="CLU_505089_0_0_3"/>
<dbReference type="Pfam" id="PF00082">
    <property type="entry name" value="Peptidase_S8"/>
    <property type="match status" value="1"/>
</dbReference>
<keyword evidence="3" id="KW-0378">Hydrolase</keyword>
<dbReference type="PATRIC" id="fig|1173020.3.peg.6011"/>
<dbReference type="AlphaFoldDB" id="K9UNV8"/>